<keyword evidence="1" id="KW-1133">Transmembrane helix</keyword>
<organism evidence="2 3">
    <name type="scientific">Sphagnum jensenii</name>
    <dbReference type="NCBI Taxonomy" id="128206"/>
    <lineage>
        <taxon>Eukaryota</taxon>
        <taxon>Viridiplantae</taxon>
        <taxon>Streptophyta</taxon>
        <taxon>Embryophyta</taxon>
        <taxon>Bryophyta</taxon>
        <taxon>Sphagnophytina</taxon>
        <taxon>Sphagnopsida</taxon>
        <taxon>Sphagnales</taxon>
        <taxon>Sphagnaceae</taxon>
        <taxon>Sphagnum</taxon>
    </lineage>
</organism>
<accession>A0ABP1A9E0</accession>
<feature type="transmembrane region" description="Helical" evidence="1">
    <location>
        <begin position="6"/>
        <end position="24"/>
    </location>
</feature>
<evidence type="ECO:0000313" key="3">
    <source>
        <dbReference type="Proteomes" id="UP001497522"/>
    </source>
</evidence>
<dbReference type="Proteomes" id="UP001497522">
    <property type="component" value="Chromosome 10"/>
</dbReference>
<protein>
    <submittedName>
        <fullName evidence="2">Uncharacterized protein</fullName>
    </submittedName>
</protein>
<reference evidence="2" key="1">
    <citation type="submission" date="2024-03" db="EMBL/GenBank/DDBJ databases">
        <authorList>
            <consortium name="ELIXIR-Norway"/>
            <consortium name="Elixir Norway"/>
        </authorList>
    </citation>
    <scope>NUCLEOTIDE SEQUENCE</scope>
</reference>
<proteinExistence type="predicted"/>
<keyword evidence="1" id="KW-0472">Membrane</keyword>
<evidence type="ECO:0000256" key="1">
    <source>
        <dbReference type="SAM" id="Phobius"/>
    </source>
</evidence>
<gene>
    <name evidence="2" type="ORF">CSSPJE1EN2_LOCUS2147</name>
</gene>
<name>A0ABP1A9E0_9BRYO</name>
<dbReference type="EMBL" id="OZ023711">
    <property type="protein sequence ID" value="CAK9859152.1"/>
    <property type="molecule type" value="Genomic_DNA"/>
</dbReference>
<keyword evidence="3" id="KW-1185">Reference proteome</keyword>
<evidence type="ECO:0000313" key="2">
    <source>
        <dbReference type="EMBL" id="CAK9859152.1"/>
    </source>
</evidence>
<keyword evidence="1" id="KW-0812">Transmembrane</keyword>
<sequence>MLVYVVEFGCVCIFFVFLDMKLVVEDNATLMKMMEGFASGPKERSIRMQERIRRWWKIVWVQRLFV</sequence>